<organism evidence="6 7">
    <name type="scientific">Fusarium piperis</name>
    <dbReference type="NCBI Taxonomy" id="1435070"/>
    <lineage>
        <taxon>Eukaryota</taxon>
        <taxon>Fungi</taxon>
        <taxon>Dikarya</taxon>
        <taxon>Ascomycota</taxon>
        <taxon>Pezizomycotina</taxon>
        <taxon>Sordariomycetes</taxon>
        <taxon>Hypocreomycetidae</taxon>
        <taxon>Hypocreales</taxon>
        <taxon>Nectriaceae</taxon>
        <taxon>Fusarium</taxon>
        <taxon>Fusarium solani species complex</taxon>
    </lineage>
</organism>
<dbReference type="Gene3D" id="3.40.50.300">
    <property type="entry name" value="P-loop containing nucleotide triphosphate hydrolases"/>
    <property type="match status" value="1"/>
</dbReference>
<dbReference type="PANTHER" id="PTHR45704">
    <property type="entry name" value="RAS-LIKE FAMILY MEMBER 11"/>
    <property type="match status" value="1"/>
</dbReference>
<reference evidence="6" key="1">
    <citation type="submission" date="2022-10" db="EMBL/GenBank/DDBJ databases">
        <title>Tapping the CABI collections for fungal endophytes: first genome assemblies for Collariella, Neodidymelliopsis, Ascochyta clinopodiicola, Didymella pomorum, Didymosphaeria variabile, Neocosmospora piperis and Neocucurbitaria cava.</title>
        <authorList>
            <person name="Hill R."/>
        </authorList>
    </citation>
    <scope>NUCLEOTIDE SEQUENCE</scope>
    <source>
        <strain evidence="6">IMI 366586</strain>
    </source>
</reference>
<dbReference type="InterPro" id="IPR051065">
    <property type="entry name" value="Ras-related_GTPase"/>
</dbReference>
<feature type="compositionally biased region" description="Low complexity" evidence="5">
    <location>
        <begin position="438"/>
        <end position="450"/>
    </location>
</feature>
<dbReference type="GO" id="GO:0005525">
    <property type="term" value="F:GTP binding"/>
    <property type="evidence" value="ECO:0007669"/>
    <property type="project" value="InterPro"/>
</dbReference>
<evidence type="ECO:0000313" key="6">
    <source>
        <dbReference type="EMBL" id="KAJ4327447.1"/>
    </source>
</evidence>
<evidence type="ECO:0000256" key="3">
    <source>
        <dbReference type="ARBA" id="ARBA00022801"/>
    </source>
</evidence>
<dbReference type="EC" id="3.6.5.2" evidence="2"/>
<comment type="catalytic activity">
    <reaction evidence="4">
        <text>GTP + H2O = GDP + phosphate + H(+)</text>
        <dbReference type="Rhea" id="RHEA:19669"/>
        <dbReference type="ChEBI" id="CHEBI:15377"/>
        <dbReference type="ChEBI" id="CHEBI:15378"/>
        <dbReference type="ChEBI" id="CHEBI:37565"/>
        <dbReference type="ChEBI" id="CHEBI:43474"/>
        <dbReference type="ChEBI" id="CHEBI:58189"/>
        <dbReference type="EC" id="3.6.5.2"/>
    </reaction>
</comment>
<evidence type="ECO:0000256" key="2">
    <source>
        <dbReference type="ARBA" id="ARBA00011984"/>
    </source>
</evidence>
<keyword evidence="7" id="KW-1185">Reference proteome</keyword>
<feature type="region of interest" description="Disordered" evidence="5">
    <location>
        <begin position="387"/>
        <end position="407"/>
    </location>
</feature>
<feature type="region of interest" description="Disordered" evidence="5">
    <location>
        <begin position="427"/>
        <end position="457"/>
    </location>
</feature>
<dbReference type="Pfam" id="PF00071">
    <property type="entry name" value="Ras"/>
    <property type="match status" value="1"/>
</dbReference>
<protein>
    <recommendedName>
        <fullName evidence="2">small monomeric GTPase</fullName>
        <ecNumber evidence="2">3.6.5.2</ecNumber>
    </recommendedName>
</protein>
<dbReference type="InterPro" id="IPR027417">
    <property type="entry name" value="P-loop_NTPase"/>
</dbReference>
<comment type="caution">
    <text evidence="6">The sequence shown here is derived from an EMBL/GenBank/DDBJ whole genome shotgun (WGS) entry which is preliminary data.</text>
</comment>
<proteinExistence type="inferred from homology"/>
<sequence length="457" mass="50771">MAMVMDLFNAPVKTAIEREANKRGELTFARLQLDDLADDERVLAALSSAAVYSIPPSQASGETGSTANLTQLYSESCKRHAGDPCDLISHAKSRPETGVYYSLAGHMLVIASTVKLHILLFGMGEGGIQLAKRRLERNFGMLTNIYTYWPIINTCFSRLEAFHNACLSSKDGSFRLDRWMLQFILEFSKPVDEKDMSARDPERDLWLLDQLGRCQTLQVYLVGTPRAGLRMLLYRICTQEYCVDLPYDPTGDESGRKMVMVEQGPVIVNYDLIRSDSTCDSTFVQRLAAHSDAFICVYSVADRSSFDYVQALCRDIQVPPPPEGPVMFVAATKTDLPDWEVSLDEGRELSSSIEAELLVTSAKTGVGCGNEDVAVLVDRIYLDKARAEEERSERAANQAGDEMARSATEKSKVSLVVSRVVGRLKRLRNKQHLKPQDSTSRAAAPTTSSRSIHKTQC</sequence>
<dbReference type="PROSITE" id="PS51421">
    <property type="entry name" value="RAS"/>
    <property type="match status" value="1"/>
</dbReference>
<evidence type="ECO:0000313" key="7">
    <source>
        <dbReference type="Proteomes" id="UP001140502"/>
    </source>
</evidence>
<dbReference type="AlphaFoldDB" id="A0A9W8WJR3"/>
<dbReference type="SUPFAM" id="SSF52540">
    <property type="entry name" value="P-loop containing nucleoside triphosphate hydrolases"/>
    <property type="match status" value="1"/>
</dbReference>
<dbReference type="EMBL" id="JAPEUR010000024">
    <property type="protein sequence ID" value="KAJ4327447.1"/>
    <property type="molecule type" value="Genomic_DNA"/>
</dbReference>
<dbReference type="GO" id="GO:0003925">
    <property type="term" value="F:G protein activity"/>
    <property type="evidence" value="ECO:0007669"/>
    <property type="project" value="UniProtKB-EC"/>
</dbReference>
<accession>A0A9W8WJR3</accession>
<dbReference type="InterPro" id="IPR001806">
    <property type="entry name" value="Small_GTPase"/>
</dbReference>
<dbReference type="SMART" id="SM00173">
    <property type="entry name" value="RAS"/>
    <property type="match status" value="1"/>
</dbReference>
<dbReference type="Proteomes" id="UP001140502">
    <property type="component" value="Unassembled WGS sequence"/>
</dbReference>
<evidence type="ECO:0000256" key="5">
    <source>
        <dbReference type="SAM" id="MobiDB-lite"/>
    </source>
</evidence>
<name>A0A9W8WJR3_9HYPO</name>
<evidence type="ECO:0000256" key="1">
    <source>
        <dbReference type="ARBA" id="ARBA00008344"/>
    </source>
</evidence>
<comment type="similarity">
    <text evidence="1">Belongs to the small GTPase superfamily. Ras family.</text>
</comment>
<dbReference type="PROSITE" id="PS51419">
    <property type="entry name" value="RAB"/>
    <property type="match status" value="1"/>
</dbReference>
<gene>
    <name evidence="6" type="ORF">N0V84_002100</name>
</gene>
<keyword evidence="3" id="KW-0378">Hydrolase</keyword>
<evidence type="ECO:0000256" key="4">
    <source>
        <dbReference type="ARBA" id="ARBA00048098"/>
    </source>
</evidence>
<dbReference type="OrthoDB" id="5093643at2759"/>